<reference evidence="4 5" key="1">
    <citation type="submission" date="2016-10" db="EMBL/GenBank/DDBJ databases">
        <authorList>
            <person name="de Groot N.N."/>
        </authorList>
    </citation>
    <scope>NUCLEOTIDE SEQUENCE [LARGE SCALE GENOMIC DNA]</scope>
    <source>
        <strain evidence="4 5">TC2-24</strain>
    </source>
</reference>
<dbReference type="PANTHER" id="PTHR30024:SF47">
    <property type="entry name" value="TAURINE-BINDING PERIPLASMIC PROTEIN"/>
    <property type="match status" value="1"/>
</dbReference>
<accession>A0A1I0MK23</accession>
<dbReference type="GO" id="GO:0042597">
    <property type="term" value="C:periplasmic space"/>
    <property type="evidence" value="ECO:0007669"/>
    <property type="project" value="UniProtKB-SubCell"/>
</dbReference>
<name>A0A1I0MK23_9BACT</name>
<evidence type="ECO:0000313" key="5">
    <source>
        <dbReference type="Proteomes" id="UP000199373"/>
    </source>
</evidence>
<evidence type="ECO:0000256" key="1">
    <source>
        <dbReference type="ARBA" id="ARBA00004418"/>
    </source>
</evidence>
<dbReference type="EMBL" id="FOIQ01000001">
    <property type="protein sequence ID" value="SEV88656.1"/>
    <property type="molecule type" value="Genomic_DNA"/>
</dbReference>
<comment type="similarity">
    <text evidence="2">Belongs to the bacterial solute-binding protein SsuA/TauA family.</text>
</comment>
<evidence type="ECO:0000313" key="4">
    <source>
        <dbReference type="EMBL" id="SEV88656.1"/>
    </source>
</evidence>
<keyword evidence="3" id="KW-0732">Signal</keyword>
<evidence type="ECO:0000256" key="3">
    <source>
        <dbReference type="ARBA" id="ARBA00022729"/>
    </source>
</evidence>
<dbReference type="PANTHER" id="PTHR30024">
    <property type="entry name" value="ALIPHATIC SULFONATES-BINDING PROTEIN-RELATED"/>
    <property type="match status" value="1"/>
</dbReference>
<sequence>MKRLVIGILTVLMLIGCGQSYEETKRLSRQQRLQLAREDSAALKIAVMPTLDCLPVFVAKECHLFDSAVDIRLKRFAAQMDCDTALLRGRVEGAFTDLVRAERMIKSGMPLRYVFSTNAYWLLIGNRQSRVTQLKHLDDKMLAMTRYSATDMLGDLAVDSARLKSERVFRIQVNDVNVRLKMLENNVMDALLLTEPQATQALLAKHKVLLDTRKLDFHLGVVAFRKEGMDHPKRKQQIEAFMKGYRAACDSINRMGIGHYRQIVKKYYGISNQTLKALPDTLKYTYALPREKDVEKVREWLHKKQL</sequence>
<protein>
    <submittedName>
        <fullName evidence="4">NitT/TauT family transport system substrate-binding protein</fullName>
    </submittedName>
</protein>
<dbReference type="SUPFAM" id="SSF53850">
    <property type="entry name" value="Periplasmic binding protein-like II"/>
    <property type="match status" value="1"/>
</dbReference>
<evidence type="ECO:0000256" key="2">
    <source>
        <dbReference type="ARBA" id="ARBA00010742"/>
    </source>
</evidence>
<comment type="subcellular location">
    <subcellularLocation>
        <location evidence="1">Periplasm</location>
    </subcellularLocation>
</comment>
<keyword evidence="5" id="KW-1185">Reference proteome</keyword>
<dbReference type="Gene3D" id="3.40.190.10">
    <property type="entry name" value="Periplasmic binding protein-like II"/>
    <property type="match status" value="1"/>
</dbReference>
<gene>
    <name evidence="4" type="ORF">SAMN04487850_0732</name>
</gene>
<proteinExistence type="inferred from homology"/>
<dbReference type="RefSeq" id="WP_091914728.1">
    <property type="nucleotide sequence ID" value="NZ_FOIQ01000001.1"/>
</dbReference>
<organism evidence="4 5">
    <name type="scientific">Prevotella aff. ruminicola Tc2-24</name>
    <dbReference type="NCBI Taxonomy" id="81582"/>
    <lineage>
        <taxon>Bacteria</taxon>
        <taxon>Pseudomonadati</taxon>
        <taxon>Bacteroidota</taxon>
        <taxon>Bacteroidia</taxon>
        <taxon>Bacteroidales</taxon>
        <taxon>Prevotellaceae</taxon>
        <taxon>Prevotella</taxon>
    </lineage>
</organism>
<dbReference type="AlphaFoldDB" id="A0A1I0MK23"/>
<dbReference type="Proteomes" id="UP000199373">
    <property type="component" value="Unassembled WGS sequence"/>
</dbReference>
<dbReference type="PROSITE" id="PS51257">
    <property type="entry name" value="PROKAR_LIPOPROTEIN"/>
    <property type="match status" value="1"/>
</dbReference>